<evidence type="ECO:0000313" key="6">
    <source>
        <dbReference type="EMBL" id="TDS66248.1"/>
    </source>
</evidence>
<sequence length="367" mass="40971">MEMISFLDLHKINKPYEKLYLQKTSEILEKGSYILGDELLAFEKSFSEYCGVQYSVGVGNGLDALKLIFMGLIQTGKLTGGADVIVPANTYIATILALLQCGLNPILAEPDIDTYNLSLASLKEAITSHTQAVLVVHLYGQLSEMQEIRQYTQERGILLIEDAAQAHGSVSDNGKAGAIGDAAAFSFYPAKNLGCFGDGGAVTTHSAELAEVIRALRNYGSHIKYQNKYRGFNSRLDELQAAILNFKLPNLDAENDRRRQIAHRYLSEIDNYKIILPKVKSSKAHNFHLFVIRVADRTHFQNYLLEKGIQTMIHYPIPSHKQKALSEFSYLSLQVTELIHEEVVSIPISPVLSENEVSYIIDVINKY</sequence>
<reference evidence="6 7" key="1">
    <citation type="submission" date="2019-03" db="EMBL/GenBank/DDBJ databases">
        <title>Genomic Encyclopedia of Archaeal and Bacterial Type Strains, Phase II (KMG-II): from individual species to whole genera.</title>
        <authorList>
            <person name="Goeker M."/>
        </authorList>
    </citation>
    <scope>NUCLEOTIDE SEQUENCE [LARGE SCALE GENOMIC DNA]</scope>
    <source>
        <strain evidence="6 7">DSM 28213</strain>
    </source>
</reference>
<feature type="active site" description="Proton acceptor" evidence="3">
    <location>
        <position position="191"/>
    </location>
</feature>
<dbReference type="SUPFAM" id="SSF53383">
    <property type="entry name" value="PLP-dependent transferases"/>
    <property type="match status" value="1"/>
</dbReference>
<dbReference type="GO" id="GO:0030170">
    <property type="term" value="F:pyridoxal phosphate binding"/>
    <property type="evidence" value="ECO:0007669"/>
    <property type="project" value="TreeGrafter"/>
</dbReference>
<dbReference type="GO" id="GO:0000271">
    <property type="term" value="P:polysaccharide biosynthetic process"/>
    <property type="evidence" value="ECO:0007669"/>
    <property type="project" value="TreeGrafter"/>
</dbReference>
<dbReference type="InterPro" id="IPR015421">
    <property type="entry name" value="PyrdxlP-dep_Trfase_major"/>
</dbReference>
<dbReference type="PIRSF" id="PIRSF000390">
    <property type="entry name" value="PLP_StrS"/>
    <property type="match status" value="1"/>
</dbReference>
<dbReference type="Pfam" id="PF01041">
    <property type="entry name" value="DegT_DnrJ_EryC1"/>
    <property type="match status" value="1"/>
</dbReference>
<evidence type="ECO:0000256" key="3">
    <source>
        <dbReference type="PIRSR" id="PIRSR000390-1"/>
    </source>
</evidence>
<dbReference type="RefSeq" id="WP_317128241.1">
    <property type="nucleotide sequence ID" value="NZ_SOAG01000001.1"/>
</dbReference>
<dbReference type="InterPro" id="IPR000653">
    <property type="entry name" value="DegT/StrS_aminotransferase"/>
</dbReference>
<gene>
    <name evidence="6" type="ORF">C8P70_101145</name>
</gene>
<dbReference type="Gene3D" id="3.90.1150.10">
    <property type="entry name" value="Aspartate Aminotransferase, domain 1"/>
    <property type="match status" value="1"/>
</dbReference>
<dbReference type="Proteomes" id="UP000295215">
    <property type="component" value="Unassembled WGS sequence"/>
</dbReference>
<dbReference type="Gene3D" id="3.40.640.10">
    <property type="entry name" value="Type I PLP-dependent aspartate aminotransferase-like (Major domain)"/>
    <property type="match status" value="1"/>
</dbReference>
<organism evidence="6 7">
    <name type="scientific">Myroides indicus</name>
    <dbReference type="NCBI Taxonomy" id="1323422"/>
    <lineage>
        <taxon>Bacteria</taxon>
        <taxon>Pseudomonadati</taxon>
        <taxon>Bacteroidota</taxon>
        <taxon>Flavobacteriia</taxon>
        <taxon>Flavobacteriales</taxon>
        <taxon>Flavobacteriaceae</taxon>
        <taxon>Myroides</taxon>
    </lineage>
</organism>
<keyword evidence="1 4" id="KW-0663">Pyridoxal phosphate</keyword>
<dbReference type="AlphaFoldDB" id="A0A4R7FAJ1"/>
<comment type="similarity">
    <text evidence="2 5">Belongs to the DegT/DnrJ/EryC1 family.</text>
</comment>
<dbReference type="EMBL" id="SOAG01000001">
    <property type="protein sequence ID" value="TDS66248.1"/>
    <property type="molecule type" value="Genomic_DNA"/>
</dbReference>
<name>A0A4R7FAJ1_9FLAO</name>
<protein>
    <submittedName>
        <fullName evidence="6">dTDP-4-amino-4,6-dideoxygalactose transaminase</fullName>
    </submittedName>
</protein>
<accession>A0A4R7FAJ1</accession>
<proteinExistence type="inferred from homology"/>
<evidence type="ECO:0000256" key="2">
    <source>
        <dbReference type="ARBA" id="ARBA00037999"/>
    </source>
</evidence>
<dbReference type="CDD" id="cd00616">
    <property type="entry name" value="AHBA_syn"/>
    <property type="match status" value="1"/>
</dbReference>
<feature type="modified residue" description="N6-(pyridoxal phosphate)lysine" evidence="4">
    <location>
        <position position="191"/>
    </location>
</feature>
<dbReference type="PANTHER" id="PTHR30244">
    <property type="entry name" value="TRANSAMINASE"/>
    <property type="match status" value="1"/>
</dbReference>
<dbReference type="InterPro" id="IPR015424">
    <property type="entry name" value="PyrdxlP-dep_Trfase"/>
</dbReference>
<keyword evidence="7" id="KW-1185">Reference proteome</keyword>
<comment type="caution">
    <text evidence="6">The sequence shown here is derived from an EMBL/GenBank/DDBJ whole genome shotgun (WGS) entry which is preliminary data.</text>
</comment>
<evidence type="ECO:0000313" key="7">
    <source>
        <dbReference type="Proteomes" id="UP000295215"/>
    </source>
</evidence>
<dbReference type="InterPro" id="IPR015422">
    <property type="entry name" value="PyrdxlP-dep_Trfase_small"/>
</dbReference>
<evidence type="ECO:0000256" key="4">
    <source>
        <dbReference type="PIRSR" id="PIRSR000390-2"/>
    </source>
</evidence>
<evidence type="ECO:0000256" key="1">
    <source>
        <dbReference type="ARBA" id="ARBA00022898"/>
    </source>
</evidence>
<dbReference type="PANTHER" id="PTHR30244:SF36">
    <property type="entry name" value="3-OXO-GLUCOSE-6-PHOSPHATE:GLUTAMATE AMINOTRANSFERASE"/>
    <property type="match status" value="1"/>
</dbReference>
<evidence type="ECO:0000256" key="5">
    <source>
        <dbReference type="RuleBase" id="RU004508"/>
    </source>
</evidence>
<dbReference type="GO" id="GO:0008483">
    <property type="term" value="F:transaminase activity"/>
    <property type="evidence" value="ECO:0007669"/>
    <property type="project" value="TreeGrafter"/>
</dbReference>